<dbReference type="Pfam" id="PF07714">
    <property type="entry name" value="PK_Tyr_Ser-Thr"/>
    <property type="match status" value="2"/>
</dbReference>
<evidence type="ECO:0000313" key="3">
    <source>
        <dbReference type="Proteomes" id="UP000887566"/>
    </source>
</evidence>
<dbReference type="GO" id="GO:0005886">
    <property type="term" value="C:plasma membrane"/>
    <property type="evidence" value="ECO:0007669"/>
    <property type="project" value="TreeGrafter"/>
</dbReference>
<dbReference type="GO" id="GO:0043235">
    <property type="term" value="C:receptor complex"/>
    <property type="evidence" value="ECO:0007669"/>
    <property type="project" value="TreeGrafter"/>
</dbReference>
<proteinExistence type="predicted"/>
<keyword evidence="1" id="KW-1133">Transmembrane helix</keyword>
<dbReference type="InterPro" id="IPR000719">
    <property type="entry name" value="Prot_kinase_dom"/>
</dbReference>
<dbReference type="InterPro" id="IPR011009">
    <property type="entry name" value="Kinase-like_dom_sf"/>
</dbReference>
<feature type="transmembrane region" description="Helical" evidence="1">
    <location>
        <begin position="162"/>
        <end position="187"/>
    </location>
</feature>
<dbReference type="PANTHER" id="PTHR24416">
    <property type="entry name" value="TYROSINE-PROTEIN KINASE RECEPTOR"/>
    <property type="match status" value="1"/>
</dbReference>
<dbReference type="InterPro" id="IPR001245">
    <property type="entry name" value="Ser-Thr/Tyr_kinase_cat_dom"/>
</dbReference>
<dbReference type="PANTHER" id="PTHR24416:SF600">
    <property type="entry name" value="PDGF- AND VEGF-RECEPTOR RELATED, ISOFORM J"/>
    <property type="match status" value="1"/>
</dbReference>
<dbReference type="GO" id="GO:0004714">
    <property type="term" value="F:transmembrane receptor protein tyrosine kinase activity"/>
    <property type="evidence" value="ECO:0007669"/>
    <property type="project" value="TreeGrafter"/>
</dbReference>
<dbReference type="InterPro" id="IPR050122">
    <property type="entry name" value="RTK"/>
</dbReference>
<dbReference type="WBParaSite" id="PSAMB.scaffold4117size15637.g23535.t2">
    <property type="protein sequence ID" value="PSAMB.scaffold4117size15637.g23535.t2"/>
    <property type="gene ID" value="PSAMB.scaffold4117size15637.g23535"/>
</dbReference>
<name>A0A914WFY0_9BILA</name>
<dbReference type="Gene3D" id="3.30.200.20">
    <property type="entry name" value="Phosphorylase Kinase, domain 1"/>
    <property type="match status" value="1"/>
</dbReference>
<organism evidence="3 4">
    <name type="scientific">Plectus sambesii</name>
    <dbReference type="NCBI Taxonomy" id="2011161"/>
    <lineage>
        <taxon>Eukaryota</taxon>
        <taxon>Metazoa</taxon>
        <taxon>Ecdysozoa</taxon>
        <taxon>Nematoda</taxon>
        <taxon>Chromadorea</taxon>
        <taxon>Plectida</taxon>
        <taxon>Plectina</taxon>
        <taxon>Plectoidea</taxon>
        <taxon>Plectidae</taxon>
        <taxon>Plectus</taxon>
    </lineage>
</organism>
<evidence type="ECO:0000313" key="4">
    <source>
        <dbReference type="WBParaSite" id="PSAMB.scaffold4117size15637.g23535.t2"/>
    </source>
</evidence>
<dbReference type="Proteomes" id="UP000887566">
    <property type="component" value="Unplaced"/>
</dbReference>
<keyword evidence="3" id="KW-1185">Reference proteome</keyword>
<sequence length="449" mass="50072">MNDVISPMQVAGRVFLLQLSGRSVINLNFQTITYHSTNSAKGGSGAKGLIMSNNFPNPNINETAVNFKFVGIGNGSNEYSINVLRYDLNTTGTLTIKSTLSDSNFSRTLNGTGRNATIQFFANSFEVDYNSNGVGQKGFVLRYDVDSSSTYSSTATKSSTGYIIWICVTGGLLLIIAFIGIFGYLWYRRRKQVIAHLAQMNSSASHGNRVELAKMHSENGDTKKTNKYIGQPRLSHNETCTRDAWEVSNDQLRIFNHEKLGSGAFCVVFKGKLEGKAPISKIQPSMATQCFENCEVAVKKLPEFADESAKNDFLQEINFMKSIGYHSHLVSILGCITDPQLDPCLIIEYCCNGDLLKYVRNRRLNTVEEILCTYYPTGDNKKALRFKDLLSFAWQISDGMVGDFGLCRLMDTATYTTRGGRLPIKWMAPESLQNYEYTTKSDMFVAVRL</sequence>
<dbReference type="GO" id="GO:0007169">
    <property type="term" value="P:cell surface receptor protein tyrosine kinase signaling pathway"/>
    <property type="evidence" value="ECO:0007669"/>
    <property type="project" value="TreeGrafter"/>
</dbReference>
<dbReference type="Gene3D" id="1.10.510.10">
    <property type="entry name" value="Transferase(Phosphotransferase) domain 1"/>
    <property type="match status" value="1"/>
</dbReference>
<accession>A0A914WFY0</accession>
<evidence type="ECO:0000256" key="1">
    <source>
        <dbReference type="SAM" id="Phobius"/>
    </source>
</evidence>
<evidence type="ECO:0000259" key="2">
    <source>
        <dbReference type="PROSITE" id="PS50011"/>
    </source>
</evidence>
<reference evidence="4" key="1">
    <citation type="submission" date="2022-11" db="UniProtKB">
        <authorList>
            <consortium name="WormBaseParasite"/>
        </authorList>
    </citation>
    <scope>IDENTIFICATION</scope>
</reference>
<keyword evidence="1" id="KW-0472">Membrane</keyword>
<dbReference type="PROSITE" id="PS50011">
    <property type="entry name" value="PROTEIN_KINASE_DOM"/>
    <property type="match status" value="1"/>
</dbReference>
<feature type="domain" description="Protein kinase" evidence="2">
    <location>
        <begin position="254"/>
        <end position="449"/>
    </location>
</feature>
<dbReference type="GO" id="GO:0005524">
    <property type="term" value="F:ATP binding"/>
    <property type="evidence" value="ECO:0007669"/>
    <property type="project" value="InterPro"/>
</dbReference>
<keyword evidence="1" id="KW-0812">Transmembrane</keyword>
<dbReference type="SUPFAM" id="SSF56112">
    <property type="entry name" value="Protein kinase-like (PK-like)"/>
    <property type="match status" value="1"/>
</dbReference>
<dbReference type="AlphaFoldDB" id="A0A914WFY0"/>
<protein>
    <submittedName>
        <fullName evidence="4">Protein kinase domain-containing protein</fullName>
    </submittedName>
</protein>